<keyword evidence="2" id="KW-1185">Reference proteome</keyword>
<organism evidence="1 2">
    <name type="scientific">Hominibacterium faecale</name>
    <dbReference type="NCBI Taxonomy" id="2839743"/>
    <lineage>
        <taxon>Bacteria</taxon>
        <taxon>Bacillati</taxon>
        <taxon>Bacillota</taxon>
        <taxon>Clostridia</taxon>
        <taxon>Peptostreptococcales</taxon>
        <taxon>Anaerovoracaceae</taxon>
        <taxon>Hominibacterium</taxon>
    </lineage>
</organism>
<dbReference type="EMBL" id="JAOSHN010000003">
    <property type="protein sequence ID" value="MCU7378592.1"/>
    <property type="molecule type" value="Genomic_DNA"/>
</dbReference>
<name>A0A9J6QMB6_9FIRM</name>
<gene>
    <name evidence="1" type="ORF">OBO34_09525</name>
</gene>
<dbReference type="AlphaFoldDB" id="A0A9J6QMB6"/>
<dbReference type="Proteomes" id="UP001065549">
    <property type="component" value="Unassembled WGS sequence"/>
</dbReference>
<evidence type="ECO:0000313" key="1">
    <source>
        <dbReference type="EMBL" id="MCU7378592.1"/>
    </source>
</evidence>
<comment type="caution">
    <text evidence="1">The sequence shown here is derived from an EMBL/GenBank/DDBJ whole genome shotgun (WGS) entry which is preliminary data.</text>
</comment>
<sequence>MKQLEEIHKNIHFIQHRDKQLEKYFQLKQSQKYKFSIPDITAIIKWQWNDNGKNLHDYLMNSYMGIVFFPDKDMHFADGIFIDDNHNPNHEYLWRNTDSTTPWIEFLLETDYGAPASNNLKEHLDELHGRGYKTGMVLSKFLTSDISPSDQRPHDYLDAWVEILPL</sequence>
<accession>A0A9J6QMB6</accession>
<reference evidence="1" key="1">
    <citation type="submission" date="2022-09" db="EMBL/GenBank/DDBJ databases">
        <title>Culturomic study of gut microbiota in children with autism spectrum disorder.</title>
        <authorList>
            <person name="Efimov B.A."/>
            <person name="Chaplin A.V."/>
            <person name="Sokolova S.R."/>
            <person name="Pikina A.P."/>
            <person name="Korzhanova M."/>
            <person name="Belova V."/>
            <person name="Korostin D."/>
        </authorList>
    </citation>
    <scope>NUCLEOTIDE SEQUENCE</scope>
    <source>
        <strain evidence="1">ASD5510</strain>
    </source>
</reference>
<protein>
    <submittedName>
        <fullName evidence="1">Uncharacterized protein</fullName>
    </submittedName>
</protein>
<proteinExistence type="predicted"/>
<evidence type="ECO:0000313" key="2">
    <source>
        <dbReference type="Proteomes" id="UP001065549"/>
    </source>
</evidence>
<dbReference type="RefSeq" id="WP_269478488.1">
    <property type="nucleotide sequence ID" value="NZ_JAOSHN010000003.1"/>
</dbReference>